<comment type="similarity">
    <text evidence="5">Belongs to the EutC family.</text>
</comment>
<dbReference type="GO" id="GO:0008851">
    <property type="term" value="F:ethanolamine ammonia-lyase activity"/>
    <property type="evidence" value="ECO:0007669"/>
    <property type="project" value="UniProtKB-EC"/>
</dbReference>
<comment type="cofactor">
    <cofactor evidence="5">
        <name>adenosylcob(III)alamin</name>
        <dbReference type="ChEBI" id="CHEBI:18408"/>
    </cofactor>
    <text evidence="5">Binds between the large and small subunits.</text>
</comment>
<dbReference type="PIRSF" id="PIRSF018982">
    <property type="entry name" value="EutC"/>
    <property type="match status" value="1"/>
</dbReference>
<evidence type="ECO:0000256" key="6">
    <source>
        <dbReference type="SAM" id="MobiDB-lite"/>
    </source>
</evidence>
<evidence type="ECO:0000313" key="7">
    <source>
        <dbReference type="EMBL" id="MFC7295234.1"/>
    </source>
</evidence>
<comment type="caution">
    <text evidence="7">The sequence shown here is derived from an EMBL/GenBank/DDBJ whole genome shotgun (WGS) entry which is preliminary data.</text>
</comment>
<comment type="function">
    <text evidence="5">Catalyzes the deamination of various vicinal amino-alcohols to oxo compounds. Allows this organism to utilize ethanolamine as the sole source of nitrogen and carbon in the presence of external vitamin B12.</text>
</comment>
<dbReference type="Proteomes" id="UP001596506">
    <property type="component" value="Unassembled WGS sequence"/>
</dbReference>
<reference evidence="8" key="1">
    <citation type="journal article" date="2019" name="Int. J. Syst. Evol. Microbiol.">
        <title>The Global Catalogue of Microorganisms (GCM) 10K type strain sequencing project: providing services to taxonomists for standard genome sequencing and annotation.</title>
        <authorList>
            <consortium name="The Broad Institute Genomics Platform"/>
            <consortium name="The Broad Institute Genome Sequencing Center for Infectious Disease"/>
            <person name="Wu L."/>
            <person name="Ma J."/>
        </authorList>
    </citation>
    <scope>NUCLEOTIDE SEQUENCE [LARGE SCALE GENOMIC DNA]</scope>
    <source>
        <strain evidence="8">CCUG 60559</strain>
    </source>
</reference>
<keyword evidence="4 5" id="KW-1283">Bacterial microcompartment</keyword>
<dbReference type="Gene3D" id="3.40.50.11240">
    <property type="entry name" value="Ethanolamine ammonia-lyase light chain (EutC)"/>
    <property type="match status" value="1"/>
</dbReference>
<feature type="compositionally biased region" description="Low complexity" evidence="6">
    <location>
        <begin position="32"/>
        <end position="47"/>
    </location>
</feature>
<dbReference type="HAMAP" id="MF_00601">
    <property type="entry name" value="EutC"/>
    <property type="match status" value="1"/>
</dbReference>
<comment type="subunit">
    <text evidence="5">The basic unit is a heterodimer which dimerizes to form tetramers. The heterotetramers trimerize; 6 large subunits form a core ring with 6 small subunits projecting outwards.</text>
</comment>
<dbReference type="PANTHER" id="PTHR39330">
    <property type="entry name" value="ETHANOLAMINE AMMONIA-LYASE LIGHT CHAIN"/>
    <property type="match status" value="1"/>
</dbReference>
<name>A0ABW2IVY6_9GAMM</name>
<comment type="pathway">
    <text evidence="5">Amine and polyamine degradation; ethanolamine degradation.</text>
</comment>
<keyword evidence="1 5" id="KW-0846">Cobalamin</keyword>
<dbReference type="Gene3D" id="1.10.30.40">
    <property type="entry name" value="Ethanolamine ammonia-lyase light chain (EutC), N-terminal domain"/>
    <property type="match status" value="1"/>
</dbReference>
<dbReference type="InterPro" id="IPR009246">
    <property type="entry name" value="EutC"/>
</dbReference>
<feature type="binding site" evidence="5">
    <location>
        <position position="227"/>
    </location>
    <ligand>
        <name>adenosylcob(III)alamin</name>
        <dbReference type="ChEBI" id="CHEBI:18408"/>
    </ligand>
</feature>
<gene>
    <name evidence="5 7" type="primary">eutC</name>
    <name evidence="7" type="ORF">ACFQQA_10905</name>
</gene>
<organism evidence="7 8">
    <name type="scientific">Marinobacter aromaticivorans</name>
    <dbReference type="NCBI Taxonomy" id="1494078"/>
    <lineage>
        <taxon>Bacteria</taxon>
        <taxon>Pseudomonadati</taxon>
        <taxon>Pseudomonadota</taxon>
        <taxon>Gammaproteobacteria</taxon>
        <taxon>Pseudomonadales</taxon>
        <taxon>Marinobacteraceae</taxon>
        <taxon>Marinobacter</taxon>
    </lineage>
</organism>
<comment type="subcellular location">
    <subcellularLocation>
        <location evidence="5">Bacterial microcompartment</location>
    </subcellularLocation>
</comment>
<evidence type="ECO:0000256" key="5">
    <source>
        <dbReference type="HAMAP-Rule" id="MF_00601"/>
    </source>
</evidence>
<evidence type="ECO:0000256" key="3">
    <source>
        <dbReference type="ARBA" id="ARBA00023285"/>
    </source>
</evidence>
<keyword evidence="3 5" id="KW-0170">Cobalt</keyword>
<dbReference type="InterPro" id="IPR042255">
    <property type="entry name" value="EutC_N"/>
</dbReference>
<protein>
    <recommendedName>
        <fullName evidence="5">Ethanolamine ammonia-lyase small subunit</fullName>
        <shortName evidence="5">EAL small subunit</shortName>
        <ecNumber evidence="5">4.3.1.7</ecNumber>
    </recommendedName>
</protein>
<dbReference type="NCBIfam" id="NF003971">
    <property type="entry name" value="PRK05465.1"/>
    <property type="match status" value="1"/>
</dbReference>
<sequence>MDKKTEDLIIESVIRQLMETQAQSAENNFRAGPESNSRDSGSSSEPNTLEPMDVIGVENPHNLEALKVMRKTSPARIFMGRCGARQKTASYLNYMADHAAAIDAVLMDVSEQFIADNDLFKVKTVVKDKDEYLMRPDLGRKLSQESKDEILQKGEKGKQVQIIVVDGLSSTSIEANVADAMPALIQGLGTYGITVGRPFFIKYGRVAIMDEVAPLLDCDVVVEFIGERPGLITAESMSAYMAYRPDHNTNESNRTVVSNIHRNGTPPTEAGAHLATLVKKMIDNKASGIKLAALP</sequence>
<evidence type="ECO:0000256" key="1">
    <source>
        <dbReference type="ARBA" id="ARBA00022628"/>
    </source>
</evidence>
<feature type="region of interest" description="Disordered" evidence="6">
    <location>
        <begin position="21"/>
        <end position="53"/>
    </location>
</feature>
<dbReference type="PANTHER" id="PTHR39330:SF1">
    <property type="entry name" value="ETHANOLAMINE AMMONIA-LYASE SMALL SUBUNIT"/>
    <property type="match status" value="1"/>
</dbReference>
<evidence type="ECO:0000256" key="4">
    <source>
        <dbReference type="ARBA" id="ARBA00024446"/>
    </source>
</evidence>
<feature type="binding site" evidence="5">
    <location>
        <position position="206"/>
    </location>
    <ligand>
        <name>adenosylcob(III)alamin</name>
        <dbReference type="ChEBI" id="CHEBI:18408"/>
    </ligand>
</feature>
<evidence type="ECO:0000313" key="8">
    <source>
        <dbReference type="Proteomes" id="UP001596506"/>
    </source>
</evidence>
<dbReference type="Pfam" id="PF05985">
    <property type="entry name" value="EutC"/>
    <property type="match status" value="1"/>
</dbReference>
<dbReference type="EC" id="4.3.1.7" evidence="5"/>
<accession>A0ABW2IVY6</accession>
<keyword evidence="8" id="KW-1185">Reference proteome</keyword>
<evidence type="ECO:0000256" key="2">
    <source>
        <dbReference type="ARBA" id="ARBA00023239"/>
    </source>
</evidence>
<keyword evidence="2 5" id="KW-0456">Lyase</keyword>
<proteinExistence type="inferred from homology"/>
<dbReference type="InterPro" id="IPR042251">
    <property type="entry name" value="EutC_C"/>
</dbReference>
<comment type="caution">
    <text evidence="5">Lacks conserved residue(s) required for the propagation of feature annotation.</text>
</comment>
<dbReference type="RefSeq" id="WP_100688582.1">
    <property type="nucleotide sequence ID" value="NZ_JBHTBD010000003.1"/>
</dbReference>
<dbReference type="EMBL" id="JBHTBD010000003">
    <property type="protein sequence ID" value="MFC7295234.1"/>
    <property type="molecule type" value="Genomic_DNA"/>
</dbReference>
<comment type="catalytic activity">
    <reaction evidence="5">
        <text>ethanolamine = acetaldehyde + NH4(+)</text>
        <dbReference type="Rhea" id="RHEA:15313"/>
        <dbReference type="ChEBI" id="CHEBI:15343"/>
        <dbReference type="ChEBI" id="CHEBI:28938"/>
        <dbReference type="ChEBI" id="CHEBI:57603"/>
        <dbReference type="EC" id="4.3.1.7"/>
    </reaction>
</comment>